<sequence length="182" mass="19692">MHAAHQVPSFIACTSYRVRLGHGTDTHVTRLQPTAAASHAHNQPPPSLARNPICCPSPVCICPPATVSHLVHSPVRARICLASISHGRTHTRLRLSCRCPSPSLVRKFATASHMDAPLPPFPIALPRAPPLLYPPSGALMLPPMALTTLAHMHAHLLLLCMPVPQSTMHSASCAYFAQWHTF</sequence>
<dbReference type="Proteomes" id="UP000298327">
    <property type="component" value="Unassembled WGS sequence"/>
</dbReference>
<comment type="caution">
    <text evidence="1">The sequence shown here is derived from an EMBL/GenBank/DDBJ whole genome shotgun (WGS) entry which is preliminary data.</text>
</comment>
<evidence type="ECO:0000313" key="2">
    <source>
        <dbReference type="Proteomes" id="UP000298327"/>
    </source>
</evidence>
<proteinExistence type="predicted"/>
<protein>
    <submittedName>
        <fullName evidence="1">Uncharacterized protein</fullName>
    </submittedName>
</protein>
<reference evidence="1 2" key="1">
    <citation type="submission" date="2019-02" db="EMBL/GenBank/DDBJ databases">
        <title>Genome sequencing of the rare red list fungi Dentipellis fragilis.</title>
        <authorList>
            <person name="Buettner E."/>
            <person name="Kellner H."/>
        </authorList>
    </citation>
    <scope>NUCLEOTIDE SEQUENCE [LARGE SCALE GENOMIC DNA]</scope>
    <source>
        <strain evidence="1 2">DSM 105465</strain>
    </source>
</reference>
<accession>A0A4Y9Y6D8</accession>
<gene>
    <name evidence="1" type="ORF">EVG20_g8947</name>
</gene>
<organism evidence="1 2">
    <name type="scientific">Dentipellis fragilis</name>
    <dbReference type="NCBI Taxonomy" id="205917"/>
    <lineage>
        <taxon>Eukaryota</taxon>
        <taxon>Fungi</taxon>
        <taxon>Dikarya</taxon>
        <taxon>Basidiomycota</taxon>
        <taxon>Agaricomycotina</taxon>
        <taxon>Agaricomycetes</taxon>
        <taxon>Russulales</taxon>
        <taxon>Hericiaceae</taxon>
        <taxon>Dentipellis</taxon>
    </lineage>
</organism>
<dbReference type="AlphaFoldDB" id="A0A4Y9Y6D8"/>
<dbReference type="EMBL" id="SEOQ01000833">
    <property type="protein sequence ID" value="TFY56379.1"/>
    <property type="molecule type" value="Genomic_DNA"/>
</dbReference>
<keyword evidence="2" id="KW-1185">Reference proteome</keyword>
<evidence type="ECO:0000313" key="1">
    <source>
        <dbReference type="EMBL" id="TFY56379.1"/>
    </source>
</evidence>
<name>A0A4Y9Y6D8_9AGAM</name>